<comment type="caution">
    <text evidence="13">The sequence shown here is derived from an EMBL/GenBank/DDBJ whole genome shotgun (WGS) entry which is preliminary data.</text>
</comment>
<keyword evidence="5 9" id="KW-0067">ATP-binding</keyword>
<dbReference type="CDD" id="cd00671">
    <property type="entry name" value="ArgRS_core"/>
    <property type="match status" value="1"/>
</dbReference>
<dbReference type="Gene3D" id="3.30.1360.70">
    <property type="entry name" value="Arginyl tRNA synthetase N-terminal domain"/>
    <property type="match status" value="1"/>
</dbReference>
<dbReference type="PRINTS" id="PR01038">
    <property type="entry name" value="TRNASYNTHARG"/>
</dbReference>
<dbReference type="SUPFAM" id="SSF47323">
    <property type="entry name" value="Anticodon-binding domain of a subclass of class I aminoacyl-tRNA synthetases"/>
    <property type="match status" value="1"/>
</dbReference>
<evidence type="ECO:0000256" key="3">
    <source>
        <dbReference type="ARBA" id="ARBA00022598"/>
    </source>
</evidence>
<name>A0ABQ6LQD8_9RHOB</name>
<dbReference type="EMBL" id="BSYI01000023">
    <property type="protein sequence ID" value="GMG83713.1"/>
    <property type="molecule type" value="Genomic_DNA"/>
</dbReference>
<dbReference type="InterPro" id="IPR014729">
    <property type="entry name" value="Rossmann-like_a/b/a_fold"/>
</dbReference>
<dbReference type="SUPFAM" id="SSF55190">
    <property type="entry name" value="Arginyl-tRNA synthetase (ArgRS), N-terminal 'additional' domain"/>
    <property type="match status" value="1"/>
</dbReference>
<evidence type="ECO:0000256" key="7">
    <source>
        <dbReference type="ARBA" id="ARBA00023146"/>
    </source>
</evidence>
<dbReference type="SUPFAM" id="SSF52374">
    <property type="entry name" value="Nucleotidylyl transferase"/>
    <property type="match status" value="1"/>
</dbReference>
<dbReference type="PROSITE" id="PS00178">
    <property type="entry name" value="AA_TRNA_LIGASE_I"/>
    <property type="match status" value="1"/>
</dbReference>
<evidence type="ECO:0000256" key="5">
    <source>
        <dbReference type="ARBA" id="ARBA00022840"/>
    </source>
</evidence>
<evidence type="ECO:0000313" key="14">
    <source>
        <dbReference type="Proteomes" id="UP001239909"/>
    </source>
</evidence>
<evidence type="ECO:0000256" key="9">
    <source>
        <dbReference type="HAMAP-Rule" id="MF_00123"/>
    </source>
</evidence>
<evidence type="ECO:0000256" key="2">
    <source>
        <dbReference type="ARBA" id="ARBA00022490"/>
    </source>
</evidence>
<accession>A0ABQ6LQD8</accession>
<keyword evidence="4 9" id="KW-0547">Nucleotide-binding</keyword>
<evidence type="ECO:0000259" key="11">
    <source>
        <dbReference type="SMART" id="SM00836"/>
    </source>
</evidence>
<dbReference type="Pfam" id="PF03485">
    <property type="entry name" value="Arg_tRNA_synt_N"/>
    <property type="match status" value="1"/>
</dbReference>
<comment type="subunit">
    <text evidence="9">Monomer.</text>
</comment>
<dbReference type="InterPro" id="IPR001412">
    <property type="entry name" value="aa-tRNA-synth_I_CS"/>
</dbReference>
<comment type="similarity">
    <text evidence="1 9 10">Belongs to the class-I aminoacyl-tRNA synthetase family.</text>
</comment>
<feature type="domain" description="DALR anticodon binding" evidence="11">
    <location>
        <begin position="451"/>
        <end position="576"/>
    </location>
</feature>
<gene>
    <name evidence="9 13" type="primary">argS</name>
    <name evidence="13" type="ORF">LNKW23_29260</name>
</gene>
<dbReference type="InterPro" id="IPR005148">
    <property type="entry name" value="Arg-tRNA-synth_N"/>
</dbReference>
<dbReference type="InterPro" id="IPR008909">
    <property type="entry name" value="DALR_anticod-bd"/>
</dbReference>
<evidence type="ECO:0000259" key="12">
    <source>
        <dbReference type="SMART" id="SM01016"/>
    </source>
</evidence>
<dbReference type="InterPro" id="IPR035684">
    <property type="entry name" value="ArgRS_core"/>
</dbReference>
<reference evidence="13 14" key="1">
    <citation type="submission" date="2023-04" db="EMBL/GenBank/DDBJ databases">
        <title>Marinoamorphus aggregata gen. nov., sp. Nov., isolate from tissue of brittle star Ophioplocus japonicus.</title>
        <authorList>
            <person name="Kawano K."/>
            <person name="Sawayama S."/>
            <person name="Nakagawa S."/>
        </authorList>
    </citation>
    <scope>NUCLEOTIDE SEQUENCE [LARGE SCALE GENOMIC DNA]</scope>
    <source>
        <strain evidence="13 14">NKW23</strain>
    </source>
</reference>
<keyword evidence="7 9" id="KW-0030">Aminoacyl-tRNA synthetase</keyword>
<dbReference type="InterPro" id="IPR009080">
    <property type="entry name" value="tRNAsynth_Ia_anticodon-bd"/>
</dbReference>
<keyword evidence="6 9" id="KW-0648">Protein biosynthesis</keyword>
<evidence type="ECO:0000256" key="1">
    <source>
        <dbReference type="ARBA" id="ARBA00005594"/>
    </source>
</evidence>
<dbReference type="EC" id="6.1.1.19" evidence="9"/>
<keyword evidence="2 9" id="KW-0963">Cytoplasm</keyword>
<dbReference type="Pfam" id="PF00750">
    <property type="entry name" value="tRNA-synt_1d"/>
    <property type="match status" value="1"/>
</dbReference>
<keyword evidence="3 9" id="KW-0436">Ligase</keyword>
<dbReference type="HAMAP" id="MF_00123">
    <property type="entry name" value="Arg_tRNA_synth"/>
    <property type="match status" value="1"/>
</dbReference>
<dbReference type="InterPro" id="IPR001278">
    <property type="entry name" value="Arg-tRNA-ligase"/>
</dbReference>
<evidence type="ECO:0000256" key="10">
    <source>
        <dbReference type="RuleBase" id="RU363038"/>
    </source>
</evidence>
<organism evidence="13 14">
    <name type="scientific">Paralimibaculum aggregatum</name>
    <dbReference type="NCBI Taxonomy" id="3036245"/>
    <lineage>
        <taxon>Bacteria</taxon>
        <taxon>Pseudomonadati</taxon>
        <taxon>Pseudomonadota</taxon>
        <taxon>Alphaproteobacteria</taxon>
        <taxon>Rhodobacterales</taxon>
        <taxon>Paracoccaceae</taxon>
        <taxon>Paralimibaculum</taxon>
    </lineage>
</organism>
<proteinExistence type="inferred from homology"/>
<dbReference type="Proteomes" id="UP001239909">
    <property type="component" value="Unassembled WGS sequence"/>
</dbReference>
<keyword evidence="14" id="KW-1185">Reference proteome</keyword>
<dbReference type="NCBIfam" id="TIGR00456">
    <property type="entry name" value="argS"/>
    <property type="match status" value="1"/>
</dbReference>
<dbReference type="RefSeq" id="WP_285672503.1">
    <property type="nucleotide sequence ID" value="NZ_BSYI01000023.1"/>
</dbReference>
<feature type="short sequence motif" description="'HIGH' region" evidence="9">
    <location>
        <begin position="131"/>
        <end position="141"/>
    </location>
</feature>
<evidence type="ECO:0000256" key="6">
    <source>
        <dbReference type="ARBA" id="ARBA00022917"/>
    </source>
</evidence>
<dbReference type="GO" id="GO:0016874">
    <property type="term" value="F:ligase activity"/>
    <property type="evidence" value="ECO:0007669"/>
    <property type="project" value="UniProtKB-KW"/>
</dbReference>
<comment type="subcellular location">
    <subcellularLocation>
        <location evidence="9">Cytoplasm</location>
    </subcellularLocation>
</comment>
<protein>
    <recommendedName>
        <fullName evidence="9">Arginine--tRNA ligase</fullName>
        <ecNumber evidence="9">6.1.1.19</ecNumber>
    </recommendedName>
    <alternativeName>
        <fullName evidence="9">Arginyl-tRNA synthetase</fullName>
        <shortName evidence="9">ArgRS</shortName>
    </alternativeName>
</protein>
<comment type="catalytic activity">
    <reaction evidence="8 9">
        <text>tRNA(Arg) + L-arginine + ATP = L-arginyl-tRNA(Arg) + AMP + diphosphate</text>
        <dbReference type="Rhea" id="RHEA:20301"/>
        <dbReference type="Rhea" id="RHEA-COMP:9658"/>
        <dbReference type="Rhea" id="RHEA-COMP:9673"/>
        <dbReference type="ChEBI" id="CHEBI:30616"/>
        <dbReference type="ChEBI" id="CHEBI:32682"/>
        <dbReference type="ChEBI" id="CHEBI:33019"/>
        <dbReference type="ChEBI" id="CHEBI:78442"/>
        <dbReference type="ChEBI" id="CHEBI:78513"/>
        <dbReference type="ChEBI" id="CHEBI:456215"/>
        <dbReference type="EC" id="6.1.1.19"/>
    </reaction>
</comment>
<dbReference type="InterPro" id="IPR036695">
    <property type="entry name" value="Arg-tRNA-synth_N_sf"/>
</dbReference>
<dbReference type="Gene3D" id="3.40.50.620">
    <property type="entry name" value="HUPs"/>
    <property type="match status" value="1"/>
</dbReference>
<feature type="domain" description="Arginyl tRNA synthetase N-terminal" evidence="12">
    <location>
        <begin position="5"/>
        <end position="94"/>
    </location>
</feature>
<dbReference type="SMART" id="SM01016">
    <property type="entry name" value="Arg_tRNA_synt_N"/>
    <property type="match status" value="1"/>
</dbReference>
<dbReference type="PANTHER" id="PTHR11956:SF5">
    <property type="entry name" value="ARGININE--TRNA LIGASE, CYTOPLASMIC"/>
    <property type="match status" value="1"/>
</dbReference>
<dbReference type="PANTHER" id="PTHR11956">
    <property type="entry name" value="ARGINYL-TRNA SYNTHETASE"/>
    <property type="match status" value="1"/>
</dbReference>
<evidence type="ECO:0000256" key="8">
    <source>
        <dbReference type="ARBA" id="ARBA00049339"/>
    </source>
</evidence>
<evidence type="ECO:0000313" key="13">
    <source>
        <dbReference type="EMBL" id="GMG83713.1"/>
    </source>
</evidence>
<dbReference type="SMART" id="SM00836">
    <property type="entry name" value="DALR_1"/>
    <property type="match status" value="1"/>
</dbReference>
<dbReference type="Gene3D" id="1.10.730.10">
    <property type="entry name" value="Isoleucyl-tRNA Synthetase, Domain 1"/>
    <property type="match status" value="1"/>
</dbReference>
<sequence length="577" mass="62411">MNLFAEMKILVEESLSALAAEGVLPAGLELANVAVEPPRDPAHGDMATNAAMVLAKPAGLKPRAIAEPLADRLAADPRVAEASVAGPGFINLRLAASAWQGVLAAALADPEGFGRSGMGQGETVNVEYVSANPTGPLHVGHTRGAVFGDALARLLAFAGYDVTKEYYINDGGAQVDVLARSAYLRYCQANGEAVDIPDGLYPGHYLIAVGEKLKARHGDSLMGLPEERWLPEVREFAIGAMMETIRADLAALGVEMDRFFSERALYNTGRIEAALAALEEKGLIYVGQLEPPKGRAPEDWEARPQTLFKATEFGDDTDRPLKKSDGSWTYFAPDIAYHYDKVSRGYGQLINVFGADHGGYVKRLKAAVAALSGGTVPLDIKLIQLVKLFKDGEPYKMSKRAGTFVTLRDLIDEVGADVVRFVMLTRKNDAALDFDFAKALEQSRENPVWYVQYAHARVHSVAARAAEAGIAEGDSPDLALLEDPSELALARKLGEFPRMVEAAALAHEPHRVAFYLYDLASEFHAHWNRGQDRPELRMLREDAPELTRARLALARAVAVVISAGLGILGVTPMTELT</sequence>
<dbReference type="Pfam" id="PF05746">
    <property type="entry name" value="DALR_1"/>
    <property type="match status" value="1"/>
</dbReference>
<evidence type="ECO:0000256" key="4">
    <source>
        <dbReference type="ARBA" id="ARBA00022741"/>
    </source>
</evidence>